<evidence type="ECO:0000313" key="2">
    <source>
        <dbReference type="EMBL" id="AXF75014.1"/>
    </source>
</evidence>
<feature type="chain" id="PRO_5016566225" evidence="1">
    <location>
        <begin position="26"/>
        <end position="222"/>
    </location>
</feature>
<dbReference type="NCBIfam" id="TIGR03360">
    <property type="entry name" value="VI_minor_1"/>
    <property type="match status" value="1"/>
</dbReference>
<dbReference type="RefSeq" id="WP_233478964.1">
    <property type="nucleotide sequence ID" value="NZ_CP013970.1"/>
</dbReference>
<reference evidence="2 3" key="1">
    <citation type="submission" date="2016-01" db="EMBL/GenBank/DDBJ databases">
        <authorList>
            <person name="Oliw E.H."/>
        </authorList>
    </citation>
    <scope>NUCLEOTIDE SEQUENCE [LARGE SCALE GENOMIC DNA]</scope>
    <source>
        <strain evidence="2 3">MDcuke</strain>
    </source>
</reference>
<proteinExistence type="predicted"/>
<accession>A0A345CNJ7</accession>
<keyword evidence="1" id="KW-0732">Signal</keyword>
<dbReference type="Pfam" id="PF11319">
    <property type="entry name" value="VasI"/>
    <property type="match status" value="1"/>
</dbReference>
<gene>
    <name evidence="2" type="primary">tagO</name>
    <name evidence="2" type="ORF">AV903_01035</name>
</gene>
<sequence length="222" mass="24324">MSITAALWTALYTLLLALPALSSKASEPENSQLQAALACRQEMSPLLRLDCYDQSLIAAEQGAALPTRPVKMPGADWQRAMAQERQRQDHSTTFLVSNSGGDNPQVVLTTPVIGVAPPRPVLMLSCVDNITRLQIALATPYQSKESTLTLTTGQTQFNVQWFIRDAGFLLESSRGLSGIDDIRRLLGNKTLTLTSEKSALRLVFNIDGLSQAIVPLRQTCRW</sequence>
<organism evidence="2 3">
    <name type="scientific">Erwinia tracheiphila</name>
    <dbReference type="NCBI Taxonomy" id="65700"/>
    <lineage>
        <taxon>Bacteria</taxon>
        <taxon>Pseudomonadati</taxon>
        <taxon>Pseudomonadota</taxon>
        <taxon>Gammaproteobacteria</taxon>
        <taxon>Enterobacterales</taxon>
        <taxon>Erwiniaceae</taxon>
        <taxon>Erwinia</taxon>
    </lineage>
</organism>
<evidence type="ECO:0000313" key="3">
    <source>
        <dbReference type="Proteomes" id="UP000264980"/>
    </source>
</evidence>
<dbReference type="AlphaFoldDB" id="A0A345CNJ7"/>
<feature type="signal peptide" evidence="1">
    <location>
        <begin position="1"/>
        <end position="25"/>
    </location>
</feature>
<protein>
    <submittedName>
        <fullName evidence="2">Type VI secretion system-associated protein TagO</fullName>
    </submittedName>
</protein>
<name>A0A345CNJ7_9GAMM</name>
<dbReference type="EMBL" id="CP013970">
    <property type="protein sequence ID" value="AXF75014.1"/>
    <property type="molecule type" value="Genomic_DNA"/>
</dbReference>
<dbReference type="Proteomes" id="UP000264980">
    <property type="component" value="Chromosome"/>
</dbReference>
<dbReference type="InterPro" id="IPR017738">
    <property type="entry name" value="T6SS-assoc_VCA0118"/>
</dbReference>
<evidence type="ECO:0000256" key="1">
    <source>
        <dbReference type="SAM" id="SignalP"/>
    </source>
</evidence>